<dbReference type="AlphaFoldDB" id="A0A2K9LTE7"/>
<evidence type="ECO:0000256" key="4">
    <source>
        <dbReference type="ARBA" id="ARBA00023136"/>
    </source>
</evidence>
<keyword evidence="11" id="KW-1185">Reference proteome</keyword>
<dbReference type="GO" id="GO:0009252">
    <property type="term" value="P:peptidoglycan biosynthetic process"/>
    <property type="evidence" value="ECO:0007669"/>
    <property type="project" value="UniProtKB-KW"/>
</dbReference>
<evidence type="ECO:0000256" key="1">
    <source>
        <dbReference type="ARBA" id="ARBA00022729"/>
    </source>
</evidence>
<keyword evidence="3" id="KW-0573">Peptidoglycan synthesis</keyword>
<dbReference type="GO" id="GO:0030234">
    <property type="term" value="F:enzyme regulator activity"/>
    <property type="evidence" value="ECO:0007669"/>
    <property type="project" value="TreeGrafter"/>
</dbReference>
<dbReference type="GO" id="GO:0008360">
    <property type="term" value="P:regulation of cell shape"/>
    <property type="evidence" value="ECO:0007669"/>
    <property type="project" value="UniProtKB-KW"/>
</dbReference>
<dbReference type="RefSeq" id="WP_101895459.1">
    <property type="nucleotide sequence ID" value="NZ_CP022684.1"/>
</dbReference>
<organism evidence="10 11">
    <name type="scientific">Ketobacter alkanivorans</name>
    <dbReference type="NCBI Taxonomy" id="1917421"/>
    <lineage>
        <taxon>Bacteria</taxon>
        <taxon>Pseudomonadati</taxon>
        <taxon>Pseudomonadota</taxon>
        <taxon>Gammaproteobacteria</taxon>
        <taxon>Pseudomonadales</taxon>
        <taxon>Ketobacteraceae</taxon>
        <taxon>Ketobacter</taxon>
    </lineage>
</organism>
<evidence type="ECO:0000256" key="7">
    <source>
        <dbReference type="ARBA" id="ARBA00023288"/>
    </source>
</evidence>
<dbReference type="GO" id="GO:0031241">
    <property type="term" value="C:periplasmic side of cell outer membrane"/>
    <property type="evidence" value="ECO:0007669"/>
    <property type="project" value="TreeGrafter"/>
</dbReference>
<dbReference type="KEGG" id="kak:Kalk_17360"/>
<evidence type="ECO:0000256" key="8">
    <source>
        <dbReference type="SAM" id="MobiDB-lite"/>
    </source>
</evidence>
<dbReference type="Gene3D" id="3.40.50.2300">
    <property type="match status" value="2"/>
</dbReference>
<feature type="chain" id="PRO_5014927548" description="Penicillin-binding protein activator" evidence="9">
    <location>
        <begin position="23"/>
        <end position="651"/>
    </location>
</feature>
<dbReference type="PROSITE" id="PS51257">
    <property type="entry name" value="PROKAR_LIPOPROTEIN"/>
    <property type="match status" value="1"/>
</dbReference>
<dbReference type="InterPro" id="IPR011990">
    <property type="entry name" value="TPR-like_helical_dom_sf"/>
</dbReference>
<feature type="signal peptide" evidence="9">
    <location>
        <begin position="1"/>
        <end position="22"/>
    </location>
</feature>
<evidence type="ECO:0008006" key="12">
    <source>
        <dbReference type="Google" id="ProtNLM"/>
    </source>
</evidence>
<dbReference type="Pfam" id="PF04348">
    <property type="entry name" value="LppC"/>
    <property type="match status" value="1"/>
</dbReference>
<protein>
    <recommendedName>
        <fullName evidence="12">Penicillin-binding protein activator</fullName>
    </recommendedName>
</protein>
<keyword evidence="1 9" id="KW-0732">Signal</keyword>
<dbReference type="Gene3D" id="1.25.40.650">
    <property type="match status" value="1"/>
</dbReference>
<dbReference type="Gene3D" id="1.25.40.10">
    <property type="entry name" value="Tetratricopeptide repeat domain"/>
    <property type="match status" value="1"/>
</dbReference>
<keyword evidence="6" id="KW-0998">Cell outer membrane</keyword>
<gene>
    <name evidence="10" type="ORF">Kalk_17360</name>
</gene>
<keyword evidence="7" id="KW-0449">Lipoprotein</keyword>
<keyword evidence="4" id="KW-0472">Membrane</keyword>
<dbReference type="SUPFAM" id="SSF53822">
    <property type="entry name" value="Periplasmic binding protein-like I"/>
    <property type="match status" value="1"/>
</dbReference>
<evidence type="ECO:0000256" key="2">
    <source>
        <dbReference type="ARBA" id="ARBA00022960"/>
    </source>
</evidence>
<proteinExistence type="predicted"/>
<evidence type="ECO:0000256" key="6">
    <source>
        <dbReference type="ARBA" id="ARBA00023237"/>
    </source>
</evidence>
<feature type="region of interest" description="Disordered" evidence="8">
    <location>
        <begin position="616"/>
        <end position="651"/>
    </location>
</feature>
<dbReference type="PANTHER" id="PTHR38038:SF1">
    <property type="entry name" value="PENICILLIN-BINDING PROTEIN ACTIVATOR LPOA"/>
    <property type="match status" value="1"/>
</dbReference>
<dbReference type="CDD" id="cd06339">
    <property type="entry name" value="PBP1_YraM_LppC_lipoprotein-like"/>
    <property type="match status" value="1"/>
</dbReference>
<evidence type="ECO:0000256" key="3">
    <source>
        <dbReference type="ARBA" id="ARBA00022984"/>
    </source>
</evidence>
<dbReference type="InterPro" id="IPR028082">
    <property type="entry name" value="Peripla_BP_I"/>
</dbReference>
<evidence type="ECO:0000256" key="5">
    <source>
        <dbReference type="ARBA" id="ARBA00023139"/>
    </source>
</evidence>
<dbReference type="EMBL" id="CP022684">
    <property type="protein sequence ID" value="AUM14084.1"/>
    <property type="molecule type" value="Genomic_DNA"/>
</dbReference>
<sequence>MKLQNRTKLTILAALLMSLTLAACQQPGDPGASTPQVDTTPASVIASLIERAQSAPSPESERLLIQAAQLLLEQEKPGEAQRLLESVNVITLDNDTRAALVLTLADIYLAQGEPLQAEELLTTDRMGLLTAANELSAERLNEISLKRATVWEFNGNYLSAARERIFVAPMLSDEASTTNHQRIWGDLIAIPNDTLQQLSSTVAVPEIQGWLELAWIYKGLQDNLDQQLKQLDNWQQRFPGHPAVAQLPEALRIVRELSENQPKQIALLLPMQGKYKAAAQAILNGFMSAHYATQTNAAEGGPTIKVYDTSNTTLFQQTYDQAVTEGAEIIIGPLQKENLRALLTSTTMLPVTTIALNKEQGQFESPANLYQFGLSPEDDAGQLAAHALQKQYQQAAVMFQNNPWWERAYLEFAQQWQADKREVTSATSFDDQSKMAGAIKEMLLVQHSELRAQQLKGILGKPIEFHPRRRQDIDFIYLISTPEQARQIRPLLDFYYAEEIPVLAGSQIYSGKTDPKADRDLNGIEFCDIPWLLEKPDAIQKALMKAWPKADHRYFRLNAMGVDAYRLQSRLQLLTQIPDAGLFGATGNLSIGIDNKVHRELSWAVMKGGRPTLIPKISESDLKNSSNTPKGLHELNNRQTINRPQAGGQPG</sequence>
<evidence type="ECO:0000256" key="9">
    <source>
        <dbReference type="SAM" id="SignalP"/>
    </source>
</evidence>
<evidence type="ECO:0000313" key="10">
    <source>
        <dbReference type="EMBL" id="AUM14084.1"/>
    </source>
</evidence>
<keyword evidence="5" id="KW-0564">Palmitate</keyword>
<reference evidence="11" key="1">
    <citation type="submission" date="2017-08" db="EMBL/GenBank/DDBJ databases">
        <title>Direct submision.</title>
        <authorList>
            <person name="Kim S.-J."/>
            <person name="Rhee S.-K."/>
        </authorList>
    </citation>
    <scope>NUCLEOTIDE SEQUENCE [LARGE SCALE GENOMIC DNA]</scope>
    <source>
        <strain evidence="11">GI5</strain>
    </source>
</reference>
<dbReference type="OrthoDB" id="6708821at2"/>
<keyword evidence="2" id="KW-0133">Cell shape</keyword>
<evidence type="ECO:0000313" key="11">
    <source>
        <dbReference type="Proteomes" id="UP000235116"/>
    </source>
</evidence>
<dbReference type="PANTHER" id="PTHR38038">
    <property type="entry name" value="PENICILLIN-BINDING PROTEIN ACTIVATOR LPOA"/>
    <property type="match status" value="1"/>
</dbReference>
<dbReference type="InterPro" id="IPR007443">
    <property type="entry name" value="LpoA"/>
</dbReference>
<name>A0A2K9LTE7_9GAMM</name>
<dbReference type="Proteomes" id="UP000235116">
    <property type="component" value="Chromosome"/>
</dbReference>
<accession>A0A2K9LTE7</accession>